<keyword evidence="2" id="KW-0444">Lipid biosynthesis</keyword>
<keyword evidence="3 7" id="KW-0560">Oxidoreductase</keyword>
<dbReference type="InterPro" id="IPR008927">
    <property type="entry name" value="6-PGluconate_DH-like_C_sf"/>
</dbReference>
<evidence type="ECO:0000256" key="4">
    <source>
        <dbReference type="ARBA" id="ARBA00023098"/>
    </source>
</evidence>
<dbReference type="Proteomes" id="UP000265882">
    <property type="component" value="Unassembled WGS sequence"/>
</dbReference>
<gene>
    <name evidence="9" type="ORF">C4520_12825</name>
</gene>
<dbReference type="GO" id="GO:0016616">
    <property type="term" value="F:oxidoreductase activity, acting on the CH-OH group of donors, NAD or NADP as acceptor"/>
    <property type="evidence" value="ECO:0007669"/>
    <property type="project" value="InterPro"/>
</dbReference>
<dbReference type="InterPro" id="IPR011128">
    <property type="entry name" value="G3P_DH_NAD-dep_N"/>
</dbReference>
<name>A0A3A4NK12_ABYX5</name>
<comment type="caution">
    <text evidence="9">The sequence shown here is derived from an EMBL/GenBank/DDBJ whole genome shotgun (WGS) entry which is preliminary data.</text>
</comment>
<dbReference type="Pfam" id="PF07479">
    <property type="entry name" value="NAD_Gly3P_dh_C"/>
    <property type="match status" value="1"/>
</dbReference>
<dbReference type="GO" id="GO:0016746">
    <property type="term" value="F:acyltransferase activity"/>
    <property type="evidence" value="ECO:0007669"/>
    <property type="project" value="InterPro"/>
</dbReference>
<protein>
    <recommendedName>
        <fullName evidence="8">Phospholipid/glycerol acyltransferase domain-containing protein</fullName>
    </recommendedName>
</protein>
<dbReference type="SUPFAM" id="SSF48179">
    <property type="entry name" value="6-phosphogluconate dehydrogenase C-terminal domain-like"/>
    <property type="match status" value="1"/>
</dbReference>
<dbReference type="InterPro" id="IPR013328">
    <property type="entry name" value="6PGD_dom2"/>
</dbReference>
<dbReference type="Gene3D" id="1.10.1040.10">
    <property type="entry name" value="N-(1-d-carboxylethyl)-l-norvaline Dehydrogenase, domain 2"/>
    <property type="match status" value="1"/>
</dbReference>
<keyword evidence="5" id="KW-0594">Phospholipid biosynthesis</keyword>
<evidence type="ECO:0000256" key="5">
    <source>
        <dbReference type="ARBA" id="ARBA00023209"/>
    </source>
</evidence>
<keyword evidence="6" id="KW-1208">Phospholipid metabolism</keyword>
<dbReference type="PRINTS" id="PR00077">
    <property type="entry name" value="GPDHDRGNASE"/>
</dbReference>
<dbReference type="Gene3D" id="3.40.50.720">
    <property type="entry name" value="NAD(P)-binding Rossmann-like Domain"/>
    <property type="match status" value="1"/>
</dbReference>
<keyword evidence="7" id="KW-0520">NAD</keyword>
<dbReference type="InterPro" id="IPR036291">
    <property type="entry name" value="NAD(P)-bd_dom_sf"/>
</dbReference>
<dbReference type="InterPro" id="IPR006109">
    <property type="entry name" value="G3P_DH_NAD-dep_C"/>
</dbReference>
<sequence>MIPLLRGLRRQLVKLSSTRIDALVDFLEKETAASGIQERVAPFAPQKPIDIEAVLHQTMMRLREELPPATDLARVEAEVRDILPTYNRETHAKFRLIAYFLLDLIFDLSGCTSFFTEKPSDKANLDLLPPGNSISKVIAANHSSNIDDILVGDLADSFRLGLGHFAAGANLMFLPEVERIMKELNVIKVKRSFKDEEFGNLYKVILEKTCEVLTDCGEDFIIFPEANNRQGARSRNGTLRLPERLKVVDGILDSAKDAIVIPIAVSFSRVPEYYKLVHGKGTYNFLRHRRRSFRLSRDRANGNNPFAMLSHNLLVSYRDIYGRACAAVGEPFSIKKFLSDRKDVSNPARLVAEESIRRIAKVKKVMPSHVVAEAIEAGDRISIPHLTQQIQAEIEKIINYHQNTFGSEPNFSYEFEMGPRAVMEVGLRDLELMGIISRGRVFFNSRVSVNDRPALAYYGNMSDHRLYSPDYDDKVCVIGAGQWGYTIAYVIGNKFLEDQAYRRHSVVIYDTREEITEALKERGVHPNFFPGMLAPKIVYPKFSYRDAITDSKAIIVATPSSEFEKVIERVCKYATRDLDLVIATKGFSHQTADLLPVVARQIIDRSRIDHEIHIAVISGANIASEVIRGEMCSTQIAGSKPERTAKLKQMLENKRFVVHVSTDPIGTSLAGAAKNPYASIYAAAKSFGMGENYLGEYLMAATNEIMRLGLVLGADARTFTESHAWWPDLHATSMAGRSSKFGSLLGEKRHGRKTYQTFVEKNQTIETFHSIASLYRLANRVGVKMPIIELGYQVIHEDAELTKAKFEQALLSQPH</sequence>
<dbReference type="GO" id="GO:0005829">
    <property type="term" value="C:cytosol"/>
    <property type="evidence" value="ECO:0007669"/>
    <property type="project" value="TreeGrafter"/>
</dbReference>
<dbReference type="InterPro" id="IPR002123">
    <property type="entry name" value="Plipid/glycerol_acylTrfase"/>
</dbReference>
<dbReference type="SMART" id="SM00563">
    <property type="entry name" value="PlsC"/>
    <property type="match status" value="1"/>
</dbReference>
<dbReference type="GO" id="GO:0046168">
    <property type="term" value="P:glycerol-3-phosphate catabolic process"/>
    <property type="evidence" value="ECO:0007669"/>
    <property type="project" value="InterPro"/>
</dbReference>
<dbReference type="GO" id="GO:0008654">
    <property type="term" value="P:phospholipid biosynthetic process"/>
    <property type="evidence" value="ECO:0007669"/>
    <property type="project" value="UniProtKB-KW"/>
</dbReference>
<dbReference type="InterPro" id="IPR006168">
    <property type="entry name" value="G3P_DH_NAD-dep"/>
</dbReference>
<evidence type="ECO:0000256" key="1">
    <source>
        <dbReference type="ARBA" id="ARBA00011009"/>
    </source>
</evidence>
<dbReference type="Pfam" id="PF01553">
    <property type="entry name" value="Acyltransferase"/>
    <property type="match status" value="1"/>
</dbReference>
<evidence type="ECO:0000256" key="6">
    <source>
        <dbReference type="ARBA" id="ARBA00023264"/>
    </source>
</evidence>
<reference evidence="9 10" key="1">
    <citation type="journal article" date="2017" name="ISME J.">
        <title>Energy and carbon metabolisms in a deep terrestrial subsurface fluid microbial community.</title>
        <authorList>
            <person name="Momper L."/>
            <person name="Jungbluth S.P."/>
            <person name="Lee M.D."/>
            <person name="Amend J.P."/>
        </authorList>
    </citation>
    <scope>NUCLEOTIDE SEQUENCE [LARGE SCALE GENOMIC DNA]</scope>
    <source>
        <strain evidence="9">SURF_5</strain>
    </source>
</reference>
<evidence type="ECO:0000256" key="3">
    <source>
        <dbReference type="ARBA" id="ARBA00023002"/>
    </source>
</evidence>
<dbReference type="AlphaFoldDB" id="A0A3A4NK12"/>
<evidence type="ECO:0000256" key="2">
    <source>
        <dbReference type="ARBA" id="ARBA00022516"/>
    </source>
</evidence>
<evidence type="ECO:0000259" key="8">
    <source>
        <dbReference type="SMART" id="SM00563"/>
    </source>
</evidence>
<dbReference type="SUPFAM" id="SSF51735">
    <property type="entry name" value="NAD(P)-binding Rossmann-fold domains"/>
    <property type="match status" value="1"/>
</dbReference>
<dbReference type="EMBL" id="QZKU01000089">
    <property type="protein sequence ID" value="RJP19459.1"/>
    <property type="molecule type" value="Genomic_DNA"/>
</dbReference>
<evidence type="ECO:0000256" key="7">
    <source>
        <dbReference type="RuleBase" id="RU000437"/>
    </source>
</evidence>
<dbReference type="PANTHER" id="PTHR11728:SF1">
    <property type="entry name" value="GLYCEROL-3-PHOSPHATE DEHYDROGENASE [NAD(+)] 2, CHLOROPLASTIC"/>
    <property type="match status" value="1"/>
</dbReference>
<feature type="domain" description="Phospholipid/glycerol acyltransferase" evidence="8">
    <location>
        <begin position="136"/>
        <end position="268"/>
    </location>
</feature>
<dbReference type="Pfam" id="PF01210">
    <property type="entry name" value="NAD_Gly3P_dh_N"/>
    <property type="match status" value="1"/>
</dbReference>
<keyword evidence="4" id="KW-0443">Lipid metabolism</keyword>
<dbReference type="SUPFAM" id="SSF69593">
    <property type="entry name" value="Glycerol-3-phosphate (1)-acyltransferase"/>
    <property type="match status" value="1"/>
</dbReference>
<comment type="similarity">
    <text evidence="1 7">Belongs to the NAD-dependent glycerol-3-phosphate dehydrogenase family.</text>
</comment>
<dbReference type="GO" id="GO:0005975">
    <property type="term" value="P:carbohydrate metabolic process"/>
    <property type="evidence" value="ECO:0007669"/>
    <property type="project" value="InterPro"/>
</dbReference>
<evidence type="ECO:0000313" key="10">
    <source>
        <dbReference type="Proteomes" id="UP000265882"/>
    </source>
</evidence>
<evidence type="ECO:0000313" key="9">
    <source>
        <dbReference type="EMBL" id="RJP19459.1"/>
    </source>
</evidence>
<organism evidence="9 10">
    <name type="scientific">Abyssobacteria bacterium (strain SURF_5)</name>
    <dbReference type="NCBI Taxonomy" id="2093360"/>
    <lineage>
        <taxon>Bacteria</taxon>
        <taxon>Pseudomonadati</taxon>
        <taxon>Candidatus Hydrogenedentota</taxon>
        <taxon>Candidatus Abyssobacteria</taxon>
    </lineage>
</organism>
<dbReference type="PANTHER" id="PTHR11728">
    <property type="entry name" value="GLYCEROL-3-PHOSPHATE DEHYDROGENASE"/>
    <property type="match status" value="1"/>
</dbReference>
<accession>A0A3A4NK12</accession>
<dbReference type="GO" id="GO:0051287">
    <property type="term" value="F:NAD binding"/>
    <property type="evidence" value="ECO:0007669"/>
    <property type="project" value="InterPro"/>
</dbReference>
<proteinExistence type="inferred from homology"/>